<dbReference type="GO" id="GO:0000139">
    <property type="term" value="C:Golgi membrane"/>
    <property type="evidence" value="ECO:0007669"/>
    <property type="project" value="UniProtKB-SubCell"/>
</dbReference>
<keyword evidence="2" id="KW-0328">Glycosyltransferase</keyword>
<dbReference type="SUPFAM" id="SSF53448">
    <property type="entry name" value="Nucleotide-diphospho-sugar transferases"/>
    <property type="match status" value="1"/>
</dbReference>
<accession>A0A834YLK8</accession>
<comment type="similarity">
    <text evidence="1 2">Belongs to the glycosyltransferase 77 family.</text>
</comment>
<proteinExistence type="inferred from homology"/>
<keyword evidence="2" id="KW-0735">Signal-anchor</keyword>
<dbReference type="GO" id="GO:0016757">
    <property type="term" value="F:glycosyltransferase activity"/>
    <property type="evidence" value="ECO:0007669"/>
    <property type="project" value="UniProtKB-KW"/>
</dbReference>
<keyword evidence="6" id="KW-1185">Reference proteome</keyword>
<dbReference type="InterPro" id="IPR005069">
    <property type="entry name" value="Nucl-diP-sugar_transferase"/>
</dbReference>
<dbReference type="PANTHER" id="PTHR46038:SF38">
    <property type="entry name" value="GLYCOSYLTRANSFERASE-RELATED"/>
    <property type="match status" value="1"/>
</dbReference>
<evidence type="ECO:0000313" key="6">
    <source>
        <dbReference type="Proteomes" id="UP000655225"/>
    </source>
</evidence>
<dbReference type="InterPro" id="IPR044821">
    <property type="entry name" value="At1g28695/At4g15970-like"/>
</dbReference>
<evidence type="ECO:0000259" key="4">
    <source>
        <dbReference type="Pfam" id="PF03407"/>
    </source>
</evidence>
<evidence type="ECO:0000313" key="5">
    <source>
        <dbReference type="EMBL" id="KAF8390627.1"/>
    </source>
</evidence>
<evidence type="ECO:0000256" key="2">
    <source>
        <dbReference type="RuleBase" id="RU363055"/>
    </source>
</evidence>
<keyword evidence="2" id="KW-0333">Golgi apparatus</keyword>
<feature type="domain" description="Nucleotide-diphospho-sugar transferase" evidence="4">
    <location>
        <begin position="97"/>
        <end position="293"/>
    </location>
</feature>
<keyword evidence="2" id="KW-0472">Membrane</keyword>
<dbReference type="AlphaFoldDB" id="A0A834YLK8"/>
<evidence type="ECO:0000256" key="1">
    <source>
        <dbReference type="ARBA" id="ARBA00007033"/>
    </source>
</evidence>
<comment type="caution">
    <text evidence="5">The sequence shown here is derived from an EMBL/GenBank/DDBJ whole genome shotgun (WGS) entry which is preliminary data.</text>
</comment>
<keyword evidence="2" id="KW-0812">Transmembrane</keyword>
<keyword evidence="2" id="KW-1133">Transmembrane helix</keyword>
<keyword evidence="2" id="KW-0961">Cell wall biogenesis/degradation</keyword>
<dbReference type="EMBL" id="JABCRI010000018">
    <property type="protein sequence ID" value="KAF8390627.1"/>
    <property type="molecule type" value="Genomic_DNA"/>
</dbReference>
<dbReference type="EC" id="2.4.2.-" evidence="2"/>
<feature type="transmembrane region" description="Helical" evidence="2">
    <location>
        <begin position="7"/>
        <end position="24"/>
    </location>
</feature>
<keyword evidence="2" id="KW-0808">Transferase</keyword>
<comment type="subcellular location">
    <subcellularLocation>
        <location evidence="2">Golgi apparatus membrane</location>
        <topology evidence="2">Single-pass type II membrane protein</topology>
    </subcellularLocation>
</comment>
<protein>
    <recommendedName>
        <fullName evidence="2">Glycosyltransferase</fullName>
        <ecNumber evidence="2">2.4.2.-</ecNumber>
    </recommendedName>
</protein>
<dbReference type="OrthoDB" id="540503at2759"/>
<feature type="region of interest" description="Disordered" evidence="3">
    <location>
        <begin position="311"/>
        <end position="331"/>
    </location>
</feature>
<organism evidence="5 6">
    <name type="scientific">Tetracentron sinense</name>
    <name type="common">Spur-leaf</name>
    <dbReference type="NCBI Taxonomy" id="13715"/>
    <lineage>
        <taxon>Eukaryota</taxon>
        <taxon>Viridiplantae</taxon>
        <taxon>Streptophyta</taxon>
        <taxon>Embryophyta</taxon>
        <taxon>Tracheophyta</taxon>
        <taxon>Spermatophyta</taxon>
        <taxon>Magnoliopsida</taxon>
        <taxon>Trochodendrales</taxon>
        <taxon>Trochodendraceae</taxon>
        <taxon>Tetracentron</taxon>
    </lineage>
</organism>
<sequence>MVKRFNPLYSLIVFVIVLVGWLLFCHSEDPFEGNGYSWLRTTPSNPERRELVKVLKKASMGDRTVILTTLNQAWSGPGSVIDLFLESFRIGEGTEGLLNHLVIVAMDGKAFDQCKSMHPHCFSLTTPGVDFAAEKRFMTPDYLKLMWRRIDFLRLVLELGYNFVFTDADVMWFRNPFRHFAEDITIACDFYMGNPMDTSNRANGGFKYVKSNAMTIEFYKYWYMARVLYPNSHDQSVFEIIKHAKIVNRLGLQINYLDTTYFGGFCQPSKNMSKVCTMHANCCVGIERKLHDLRLVLDDWKNFSALSQPEKSLIGSSSSPSPWRAPNKCKL</sequence>
<dbReference type="PANTHER" id="PTHR46038">
    <property type="entry name" value="EXPRESSED PROTEIN-RELATED"/>
    <property type="match status" value="1"/>
</dbReference>
<dbReference type="Pfam" id="PF03407">
    <property type="entry name" value="Nucleotid_trans"/>
    <property type="match status" value="1"/>
</dbReference>
<dbReference type="InterPro" id="IPR029044">
    <property type="entry name" value="Nucleotide-diphossugar_trans"/>
</dbReference>
<dbReference type="GO" id="GO:0071555">
    <property type="term" value="P:cell wall organization"/>
    <property type="evidence" value="ECO:0007669"/>
    <property type="project" value="UniProtKB-KW"/>
</dbReference>
<dbReference type="Proteomes" id="UP000655225">
    <property type="component" value="Unassembled WGS sequence"/>
</dbReference>
<evidence type="ECO:0000256" key="3">
    <source>
        <dbReference type="SAM" id="MobiDB-lite"/>
    </source>
</evidence>
<name>A0A834YLK8_TETSI</name>
<gene>
    <name evidence="5" type="ORF">HHK36_025154</name>
</gene>
<dbReference type="OMA" id="WYMARVL"/>
<reference evidence="5 6" key="1">
    <citation type="submission" date="2020-04" db="EMBL/GenBank/DDBJ databases">
        <title>Plant Genome Project.</title>
        <authorList>
            <person name="Zhang R.-G."/>
        </authorList>
    </citation>
    <scope>NUCLEOTIDE SEQUENCE [LARGE SCALE GENOMIC DNA]</scope>
    <source>
        <strain evidence="5">YNK0</strain>
        <tissue evidence="5">Leaf</tissue>
    </source>
</reference>